<dbReference type="InterPro" id="IPR014729">
    <property type="entry name" value="Rossmann-like_a/b/a_fold"/>
</dbReference>
<dbReference type="SUPFAM" id="SSF47323">
    <property type="entry name" value="Anticodon-binding domain of a subclass of class I aminoacyl-tRNA synthetases"/>
    <property type="match status" value="1"/>
</dbReference>
<organism evidence="18 19">
    <name type="scientific">Emydomyces testavorans</name>
    <dbReference type="NCBI Taxonomy" id="2070801"/>
    <lineage>
        <taxon>Eukaryota</taxon>
        <taxon>Fungi</taxon>
        <taxon>Dikarya</taxon>
        <taxon>Ascomycota</taxon>
        <taxon>Pezizomycotina</taxon>
        <taxon>Eurotiomycetes</taxon>
        <taxon>Eurotiomycetidae</taxon>
        <taxon>Onygenales</taxon>
        <taxon>Nannizziopsiaceae</taxon>
        <taxon>Emydomyces</taxon>
    </lineage>
</organism>
<accession>A0AAF0DD69</accession>
<keyword evidence="7 14" id="KW-0547">Nucleotide-binding</keyword>
<evidence type="ECO:0000256" key="6">
    <source>
        <dbReference type="ARBA" id="ARBA00022598"/>
    </source>
</evidence>
<dbReference type="InterPro" id="IPR013155">
    <property type="entry name" value="M/V/L/I-tRNA-synth_anticd-bd"/>
</dbReference>
<feature type="compositionally biased region" description="Basic and acidic residues" evidence="15">
    <location>
        <begin position="55"/>
        <end position="64"/>
    </location>
</feature>
<sequence length="1076" mass="122780">MASITTQNPQQSDSISPQSSFGGGENCSEGQTDRVIVKSAKELEKERKKAEKALKFLAKQEKQKNATTTAGTSKEKTKKQNVDDPLPEYIEETPKGSKKILKPFDDAFHKAYIPQVVESAWYDWWEKEGFFLPEFKDDGTVKDEGYFVIPAPPPNVTGALHCGHAMAVALQDTMVRWSRMNGLTTLWVPGCDHAGISTQNVVEKMLWRRQKQTRHDLGRQTFTELVWNWKDEYHQKINHVLRRMGGSYDWSREAFTMDSNLSAAVTETFCRLHEEGYIYRSNRLVNWCTQLNTALSNLEVINKELPGRTLLSVPGYQRKVEFGVLVHFRYPIEGSEVIEVATTRPETILGDTGIAVHPNDSRYKHLVGKKAKHPFLERFLPIIADNYVDPEFGTGAVKITPAHDPNDFEMGKRHNLEFINILNDNGTMNHNTGKFEGQKRFDVRYSIVDELSQLGLFVKKVDNPMKVPLCEKSKDVIEPLMKPQWWMKMREMADMAIKAVKDDEIKIRPDMAEKSYFRWLENINDWCLSRQLWWGHQIPAYYIDVEGEFCDQGLPENEKWVSGRTEQEAYEKAEKKSALNGKRFKLIRDPDVLDTWFSSGLWPFSTLGWPKNTDDFMKLYPTTMLETGWDILFFWVARMIMLGLKLTGRVPFKEVYCHSLVRDTEGRKMSKSLGNVIDPIDIMDGIELSALHDKLRVGNLDPAEIATATKFQKAAFPQGIPECGADALRFCLLQYCTGGGDINFDIKVMHGYRRFCNKIYQATKYVLSKIGGTYTPPRKDCMTGCESLAERWILHKLTNAAKDINQALTQREFSKATQIAYRYWYYNLCDVFIENSKVILQDGTEEERKSAMATLYTTLEQGLVMIHPFMPFLSEELWQRLPRRPGDSTPSIMKARYPKFDAEFNSPVSNTAYELILDCSKGIRSLIAELGIRDDAKVFIHASDDESYRIASRELSSIKALSGKGNMVITILSSTESAPSGCAVFVVSASVVVFLDVRGRIVLDTEITRAESKLKRTIDAVAKSRQIVDAPDFAQKTSSTVQESERRKLADLLAEQSNYERTITQFEELKLKRLGN</sequence>
<evidence type="ECO:0000313" key="18">
    <source>
        <dbReference type="EMBL" id="WEW56123.1"/>
    </source>
</evidence>
<dbReference type="EC" id="6.1.1.9" evidence="4"/>
<dbReference type="InterPro" id="IPR001412">
    <property type="entry name" value="aa-tRNA-synth_I_CS"/>
</dbReference>
<evidence type="ECO:0000256" key="5">
    <source>
        <dbReference type="ARBA" id="ARBA00022490"/>
    </source>
</evidence>
<dbReference type="NCBIfam" id="NF004349">
    <property type="entry name" value="PRK05729.1"/>
    <property type="match status" value="1"/>
</dbReference>
<dbReference type="InterPro" id="IPR009008">
    <property type="entry name" value="Val/Leu/Ile-tRNA-synth_edit"/>
</dbReference>
<dbReference type="NCBIfam" id="TIGR00422">
    <property type="entry name" value="valS"/>
    <property type="match status" value="1"/>
</dbReference>
<dbReference type="Pfam" id="PF00133">
    <property type="entry name" value="tRNA-synt_1"/>
    <property type="match status" value="1"/>
</dbReference>
<dbReference type="InterPro" id="IPR033705">
    <property type="entry name" value="Anticodon_Ia_Val"/>
</dbReference>
<feature type="domain" description="Aminoacyl-tRNA synthetase class Ia" evidence="16">
    <location>
        <begin position="121"/>
        <end position="745"/>
    </location>
</feature>
<dbReference type="FunFam" id="1.10.730.10:FF:000009">
    <property type="entry name" value="Valine--tRNA ligase, mitochondrial"/>
    <property type="match status" value="1"/>
</dbReference>
<keyword evidence="10 14" id="KW-0030">Aminoacyl-tRNA synthetase</keyword>
<evidence type="ECO:0000256" key="11">
    <source>
        <dbReference type="ARBA" id="ARBA00029936"/>
    </source>
</evidence>
<comment type="subcellular location">
    <subcellularLocation>
        <location evidence="2">Cytoplasm</location>
    </subcellularLocation>
    <subcellularLocation>
        <location evidence="1">Mitochondrion</location>
    </subcellularLocation>
</comment>
<dbReference type="GO" id="GO:0005524">
    <property type="term" value="F:ATP binding"/>
    <property type="evidence" value="ECO:0007669"/>
    <property type="project" value="UniProtKB-KW"/>
</dbReference>
<dbReference type="FunFam" id="3.40.50.620:FF:000078">
    <property type="entry name" value="Valine--tRNA ligase, mitochondrial"/>
    <property type="match status" value="1"/>
</dbReference>
<dbReference type="CDD" id="cd00817">
    <property type="entry name" value="ValRS_core"/>
    <property type="match status" value="1"/>
</dbReference>
<feature type="compositionally biased region" description="Low complexity" evidence="15">
    <location>
        <begin position="7"/>
        <end position="20"/>
    </location>
</feature>
<dbReference type="AlphaFoldDB" id="A0AAF0DD69"/>
<comment type="similarity">
    <text evidence="3 14">Belongs to the class-I aminoacyl-tRNA synthetase family.</text>
</comment>
<feature type="region of interest" description="Disordered" evidence="15">
    <location>
        <begin position="55"/>
        <end position="91"/>
    </location>
</feature>
<evidence type="ECO:0000256" key="3">
    <source>
        <dbReference type="ARBA" id="ARBA00005594"/>
    </source>
</evidence>
<comment type="catalytic activity">
    <reaction evidence="13">
        <text>tRNA(Val) + L-valine + ATP = L-valyl-tRNA(Val) + AMP + diphosphate</text>
        <dbReference type="Rhea" id="RHEA:10704"/>
        <dbReference type="Rhea" id="RHEA-COMP:9672"/>
        <dbReference type="Rhea" id="RHEA-COMP:9708"/>
        <dbReference type="ChEBI" id="CHEBI:30616"/>
        <dbReference type="ChEBI" id="CHEBI:33019"/>
        <dbReference type="ChEBI" id="CHEBI:57762"/>
        <dbReference type="ChEBI" id="CHEBI:78442"/>
        <dbReference type="ChEBI" id="CHEBI:78537"/>
        <dbReference type="ChEBI" id="CHEBI:456215"/>
        <dbReference type="EC" id="6.1.1.9"/>
    </reaction>
</comment>
<evidence type="ECO:0000256" key="9">
    <source>
        <dbReference type="ARBA" id="ARBA00022917"/>
    </source>
</evidence>
<dbReference type="FunFam" id="3.40.50.620:FF:000020">
    <property type="entry name" value="Valine--tRNA ligase, mitochondrial"/>
    <property type="match status" value="1"/>
</dbReference>
<dbReference type="SUPFAM" id="SSF52374">
    <property type="entry name" value="Nucleotidylyl transferase"/>
    <property type="match status" value="1"/>
</dbReference>
<dbReference type="PROSITE" id="PS00178">
    <property type="entry name" value="AA_TRNA_LIGASE_I"/>
    <property type="match status" value="1"/>
</dbReference>
<dbReference type="GO" id="GO:0002161">
    <property type="term" value="F:aminoacyl-tRNA deacylase activity"/>
    <property type="evidence" value="ECO:0007669"/>
    <property type="project" value="InterPro"/>
</dbReference>
<evidence type="ECO:0000256" key="1">
    <source>
        <dbReference type="ARBA" id="ARBA00004173"/>
    </source>
</evidence>
<feature type="region of interest" description="Disordered" evidence="15">
    <location>
        <begin position="1"/>
        <end position="33"/>
    </location>
</feature>
<dbReference type="Pfam" id="PF08264">
    <property type="entry name" value="Anticodon_1"/>
    <property type="match status" value="1"/>
</dbReference>
<dbReference type="EMBL" id="CP120627">
    <property type="protein sequence ID" value="WEW56123.1"/>
    <property type="molecule type" value="Genomic_DNA"/>
</dbReference>
<dbReference type="Proteomes" id="UP001219355">
    <property type="component" value="Chromosome 1"/>
</dbReference>
<dbReference type="PANTHER" id="PTHR11946:SF109">
    <property type="entry name" value="VALINE--TRNA LIGASE"/>
    <property type="match status" value="1"/>
</dbReference>
<dbReference type="GO" id="GO:0004832">
    <property type="term" value="F:valine-tRNA ligase activity"/>
    <property type="evidence" value="ECO:0007669"/>
    <property type="project" value="UniProtKB-EC"/>
</dbReference>
<dbReference type="SUPFAM" id="SSF50677">
    <property type="entry name" value="ValRS/IleRS/LeuRS editing domain"/>
    <property type="match status" value="1"/>
</dbReference>
<dbReference type="GO" id="GO:0005739">
    <property type="term" value="C:mitochondrion"/>
    <property type="evidence" value="ECO:0007669"/>
    <property type="project" value="UniProtKB-SubCell"/>
</dbReference>
<dbReference type="InterPro" id="IPR002300">
    <property type="entry name" value="aa-tRNA-synth_Ia"/>
</dbReference>
<evidence type="ECO:0000256" key="10">
    <source>
        <dbReference type="ARBA" id="ARBA00023146"/>
    </source>
</evidence>
<proteinExistence type="inferred from homology"/>
<dbReference type="PANTHER" id="PTHR11946">
    <property type="entry name" value="VALYL-TRNA SYNTHETASES"/>
    <property type="match status" value="1"/>
</dbReference>
<keyword evidence="19" id="KW-1185">Reference proteome</keyword>
<evidence type="ECO:0000313" key="19">
    <source>
        <dbReference type="Proteomes" id="UP001219355"/>
    </source>
</evidence>
<dbReference type="InterPro" id="IPR009080">
    <property type="entry name" value="tRNAsynth_Ia_anticodon-bd"/>
</dbReference>
<evidence type="ECO:0000256" key="15">
    <source>
        <dbReference type="SAM" id="MobiDB-lite"/>
    </source>
</evidence>
<keyword evidence="5" id="KW-0963">Cytoplasm</keyword>
<dbReference type="CDD" id="cd07962">
    <property type="entry name" value="Anticodon_Ia_Val"/>
    <property type="match status" value="1"/>
</dbReference>
<evidence type="ECO:0000259" key="16">
    <source>
        <dbReference type="Pfam" id="PF00133"/>
    </source>
</evidence>
<reference evidence="18" key="1">
    <citation type="submission" date="2023-03" db="EMBL/GenBank/DDBJ databases">
        <title>Emydomyces testavorans Genome Sequence.</title>
        <authorList>
            <person name="Hoyer L."/>
        </authorList>
    </citation>
    <scope>NUCLEOTIDE SEQUENCE</scope>
    <source>
        <strain evidence="18">16-2883</strain>
    </source>
</reference>
<dbReference type="Gene3D" id="1.10.730.10">
    <property type="entry name" value="Isoleucyl-tRNA Synthetase, Domain 1"/>
    <property type="match status" value="1"/>
</dbReference>
<dbReference type="GO" id="GO:0005829">
    <property type="term" value="C:cytosol"/>
    <property type="evidence" value="ECO:0007669"/>
    <property type="project" value="TreeGrafter"/>
</dbReference>
<name>A0AAF0DD69_9EURO</name>
<dbReference type="FunFam" id="3.90.740.10:FF:000005">
    <property type="entry name" value="Valine--tRNA ligase, mitochondrial"/>
    <property type="match status" value="1"/>
</dbReference>
<evidence type="ECO:0000256" key="7">
    <source>
        <dbReference type="ARBA" id="ARBA00022741"/>
    </source>
</evidence>
<evidence type="ECO:0000256" key="12">
    <source>
        <dbReference type="ARBA" id="ARBA00040837"/>
    </source>
</evidence>
<dbReference type="Gene3D" id="3.40.50.620">
    <property type="entry name" value="HUPs"/>
    <property type="match status" value="2"/>
</dbReference>
<evidence type="ECO:0000256" key="2">
    <source>
        <dbReference type="ARBA" id="ARBA00004496"/>
    </source>
</evidence>
<dbReference type="InterPro" id="IPR002303">
    <property type="entry name" value="Valyl-tRNA_ligase"/>
</dbReference>
<keyword evidence="6 14" id="KW-0436">Ligase</keyword>
<keyword evidence="9 14" id="KW-0648">Protein biosynthesis</keyword>
<protein>
    <recommendedName>
        <fullName evidence="12">Valine--tRNA ligase, mitochondrial</fullName>
        <ecNumber evidence="4">6.1.1.9</ecNumber>
    </recommendedName>
    <alternativeName>
        <fullName evidence="11">Valyl-tRNA synthetase</fullName>
    </alternativeName>
</protein>
<dbReference type="Gene3D" id="3.90.740.10">
    <property type="entry name" value="Valyl/Leucyl/Isoleucyl-tRNA synthetase, editing domain"/>
    <property type="match status" value="1"/>
</dbReference>
<evidence type="ECO:0000259" key="17">
    <source>
        <dbReference type="Pfam" id="PF08264"/>
    </source>
</evidence>
<dbReference type="GO" id="GO:0006438">
    <property type="term" value="P:valyl-tRNA aminoacylation"/>
    <property type="evidence" value="ECO:0007669"/>
    <property type="project" value="InterPro"/>
</dbReference>
<evidence type="ECO:0000256" key="13">
    <source>
        <dbReference type="ARBA" id="ARBA00047552"/>
    </source>
</evidence>
<evidence type="ECO:0000256" key="14">
    <source>
        <dbReference type="RuleBase" id="RU363035"/>
    </source>
</evidence>
<keyword evidence="8 14" id="KW-0067">ATP-binding</keyword>
<gene>
    <name evidence="18" type="primary">VAS1</name>
    <name evidence="18" type="ORF">PRK78_001558</name>
</gene>
<dbReference type="PRINTS" id="PR00986">
    <property type="entry name" value="TRNASYNTHVAL"/>
</dbReference>
<evidence type="ECO:0000256" key="4">
    <source>
        <dbReference type="ARBA" id="ARBA00013169"/>
    </source>
</evidence>
<evidence type="ECO:0000256" key="8">
    <source>
        <dbReference type="ARBA" id="ARBA00022840"/>
    </source>
</evidence>
<dbReference type="HAMAP" id="MF_02004">
    <property type="entry name" value="Val_tRNA_synth_type1"/>
    <property type="match status" value="1"/>
</dbReference>
<feature type="domain" description="Methionyl/Valyl/Leucyl/Isoleucyl-tRNA synthetase anticodon-binding" evidence="17">
    <location>
        <begin position="790"/>
        <end position="937"/>
    </location>
</feature>
<feature type="compositionally biased region" description="Basic and acidic residues" evidence="15">
    <location>
        <begin position="73"/>
        <end position="82"/>
    </location>
</feature>